<evidence type="ECO:0000256" key="2">
    <source>
        <dbReference type="ARBA" id="ARBA00022448"/>
    </source>
</evidence>
<dbReference type="PANTHER" id="PTHR43357:SF4">
    <property type="entry name" value="INNER MEMBRANE ABC TRANSPORTER PERMEASE PROTEIN YDCV"/>
    <property type="match status" value="1"/>
</dbReference>
<dbReference type="SUPFAM" id="SSF161098">
    <property type="entry name" value="MetI-like"/>
    <property type="match status" value="1"/>
</dbReference>
<dbReference type="PROSITE" id="PS50928">
    <property type="entry name" value="ABC_TM1"/>
    <property type="match status" value="1"/>
</dbReference>
<organism evidence="10">
    <name type="scientific">Vecturithrix granuli</name>
    <dbReference type="NCBI Taxonomy" id="1499967"/>
    <lineage>
        <taxon>Bacteria</taxon>
        <taxon>Candidatus Moduliflexota</taxon>
        <taxon>Candidatus Vecturitrichia</taxon>
        <taxon>Candidatus Vecturitrichales</taxon>
        <taxon>Candidatus Vecturitrichaceae</taxon>
        <taxon>Candidatus Vecturithrix</taxon>
    </lineage>
</organism>
<sequence length="287" mass="32558">MGNSQVPEYRIVQKRRKAFRSFFAMLLVFFLLIWIGLPVVMAVIWSLVNPDYPWSYPQLFPSHLSFAQWKYVFDYTDIVQAIITSYSLAPIVTLLTFFLALPTAYVLGRREFSGKEAIKILILLPLLMPGMVTALFLSRVFDFFGLTQNFVGLILAHTLGAMPYMLRILTTSFAAIPQDIIDAAENLGANQYQKYRKVILPMILPGLFAGSLFSFTTSLEEFGLTFVIGTPTFETIPTILYAFLGYHFIRTNAAVVSLILMIPNITLLFMAERFLRTEYLSAAFGKM</sequence>
<dbReference type="GO" id="GO:0005886">
    <property type="term" value="C:plasma membrane"/>
    <property type="evidence" value="ECO:0007669"/>
    <property type="project" value="UniProtKB-SubCell"/>
</dbReference>
<accession>A0A0S6WBE1</accession>
<evidence type="ECO:0000259" key="9">
    <source>
        <dbReference type="PROSITE" id="PS50928"/>
    </source>
</evidence>
<keyword evidence="6 8" id="KW-1133">Transmembrane helix</keyword>
<evidence type="ECO:0000256" key="3">
    <source>
        <dbReference type="ARBA" id="ARBA00022475"/>
    </source>
</evidence>
<name>A0A0S6WBE1_VECG1</name>
<comment type="similarity">
    <text evidence="8">Belongs to the binding-protein-dependent transport system permease family.</text>
</comment>
<dbReference type="eggNOG" id="COG1177">
    <property type="taxonomic scope" value="Bacteria"/>
</dbReference>
<feature type="transmembrane region" description="Helical" evidence="8">
    <location>
        <begin position="251"/>
        <end position="271"/>
    </location>
</feature>
<keyword evidence="7 8" id="KW-0472">Membrane</keyword>
<evidence type="ECO:0000256" key="6">
    <source>
        <dbReference type="ARBA" id="ARBA00022989"/>
    </source>
</evidence>
<dbReference type="Gene3D" id="1.10.3720.10">
    <property type="entry name" value="MetI-like"/>
    <property type="match status" value="1"/>
</dbReference>
<keyword evidence="3" id="KW-1003">Cell membrane</keyword>
<dbReference type="STRING" id="1499967.U27_02395"/>
<keyword evidence="4" id="KW-0997">Cell inner membrane</keyword>
<evidence type="ECO:0000256" key="4">
    <source>
        <dbReference type="ARBA" id="ARBA00022519"/>
    </source>
</evidence>
<comment type="subcellular location">
    <subcellularLocation>
        <location evidence="1">Cell inner membrane</location>
        <topology evidence="1">Multi-pass membrane protein</topology>
    </subcellularLocation>
    <subcellularLocation>
        <location evidence="8">Cell membrane</location>
        <topology evidence="8">Multi-pass membrane protein</topology>
    </subcellularLocation>
</comment>
<keyword evidence="11" id="KW-1185">Reference proteome</keyword>
<evidence type="ECO:0000256" key="7">
    <source>
        <dbReference type="ARBA" id="ARBA00023136"/>
    </source>
</evidence>
<dbReference type="HOGENOM" id="CLU_016047_3_1_0"/>
<keyword evidence="2 8" id="KW-0813">Transport</keyword>
<dbReference type="Proteomes" id="UP000030661">
    <property type="component" value="Unassembled WGS sequence"/>
</dbReference>
<dbReference type="InterPro" id="IPR000515">
    <property type="entry name" value="MetI-like"/>
</dbReference>
<feature type="transmembrane region" description="Helical" evidence="8">
    <location>
        <begin position="222"/>
        <end position="244"/>
    </location>
</feature>
<evidence type="ECO:0000313" key="11">
    <source>
        <dbReference type="Proteomes" id="UP000030661"/>
    </source>
</evidence>
<feature type="transmembrane region" description="Helical" evidence="8">
    <location>
        <begin position="120"/>
        <end position="141"/>
    </location>
</feature>
<dbReference type="InterPro" id="IPR035906">
    <property type="entry name" value="MetI-like_sf"/>
</dbReference>
<proteinExistence type="inferred from homology"/>
<feature type="domain" description="ABC transmembrane type-1" evidence="9">
    <location>
        <begin position="82"/>
        <end position="271"/>
    </location>
</feature>
<gene>
    <name evidence="10" type="ORF">U27_02395</name>
</gene>
<evidence type="ECO:0000256" key="5">
    <source>
        <dbReference type="ARBA" id="ARBA00022692"/>
    </source>
</evidence>
<evidence type="ECO:0000256" key="1">
    <source>
        <dbReference type="ARBA" id="ARBA00004429"/>
    </source>
</evidence>
<dbReference type="Pfam" id="PF00528">
    <property type="entry name" value="BPD_transp_1"/>
    <property type="match status" value="1"/>
</dbReference>
<dbReference type="CDD" id="cd06261">
    <property type="entry name" value="TM_PBP2"/>
    <property type="match status" value="1"/>
</dbReference>
<dbReference type="PANTHER" id="PTHR43357">
    <property type="entry name" value="INNER MEMBRANE ABC TRANSPORTER PERMEASE PROTEIN YDCV"/>
    <property type="match status" value="1"/>
</dbReference>
<keyword evidence="5 8" id="KW-0812">Transmembrane</keyword>
<evidence type="ECO:0000256" key="8">
    <source>
        <dbReference type="RuleBase" id="RU363032"/>
    </source>
</evidence>
<protein>
    <submittedName>
        <fullName evidence="10">Putative ABC transporter of substrate X permease subunit II</fullName>
    </submittedName>
</protein>
<evidence type="ECO:0000313" key="10">
    <source>
        <dbReference type="EMBL" id="GAK55561.1"/>
    </source>
</evidence>
<dbReference type="EMBL" id="DF820463">
    <property type="protein sequence ID" value="GAK55561.1"/>
    <property type="molecule type" value="Genomic_DNA"/>
</dbReference>
<feature type="transmembrane region" description="Helical" evidence="8">
    <location>
        <begin position="147"/>
        <end position="166"/>
    </location>
</feature>
<dbReference type="AlphaFoldDB" id="A0A0S6WBE1"/>
<feature type="transmembrane region" description="Helical" evidence="8">
    <location>
        <begin position="21"/>
        <end position="48"/>
    </location>
</feature>
<dbReference type="GO" id="GO:0055085">
    <property type="term" value="P:transmembrane transport"/>
    <property type="evidence" value="ECO:0007669"/>
    <property type="project" value="InterPro"/>
</dbReference>
<feature type="transmembrane region" description="Helical" evidence="8">
    <location>
        <begin position="198"/>
        <end position="216"/>
    </location>
</feature>
<reference evidence="10" key="1">
    <citation type="journal article" date="2015" name="PeerJ">
        <title>First genomic representation of candidate bacterial phylum KSB3 points to enhanced environmental sensing as a trigger of wastewater bulking.</title>
        <authorList>
            <person name="Sekiguchi Y."/>
            <person name="Ohashi A."/>
            <person name="Parks D.H."/>
            <person name="Yamauchi T."/>
            <person name="Tyson G.W."/>
            <person name="Hugenholtz P."/>
        </authorList>
    </citation>
    <scope>NUCLEOTIDE SEQUENCE [LARGE SCALE GENOMIC DNA]</scope>
</reference>
<feature type="transmembrane region" description="Helical" evidence="8">
    <location>
        <begin position="78"/>
        <end position="108"/>
    </location>
</feature>